<dbReference type="KEGG" id="mpq:ABA45_09315"/>
<evidence type="ECO:0000313" key="1">
    <source>
        <dbReference type="EMBL" id="AKO52584.1"/>
    </source>
</evidence>
<gene>
    <name evidence="1" type="ORF">ABA45_09315</name>
</gene>
<dbReference type="PANTHER" id="PTHR47495:SF3">
    <property type="entry name" value="BLR6219 PROTEIN"/>
    <property type="match status" value="1"/>
</dbReference>
<protein>
    <submittedName>
        <fullName evidence="1">Uncharacterized protein</fullName>
    </submittedName>
</protein>
<dbReference type="GO" id="GO:0016491">
    <property type="term" value="F:oxidoreductase activity"/>
    <property type="evidence" value="ECO:0007669"/>
    <property type="project" value="InterPro"/>
</dbReference>
<proteinExistence type="predicted"/>
<dbReference type="PANTHER" id="PTHR47495">
    <property type="entry name" value="ALDEHYDE DEHYDROGENASE"/>
    <property type="match status" value="1"/>
</dbReference>
<dbReference type="STRING" id="330734.ABA45_09315"/>
<keyword evidence="2" id="KW-1185">Reference proteome</keyword>
<dbReference type="InterPro" id="IPR037165">
    <property type="entry name" value="AldOxase/xan_DH_Mopterin-bd_sf"/>
</dbReference>
<reference evidence="1 2" key="1">
    <citation type="submission" date="2015-05" db="EMBL/GenBank/DDBJ databases">
        <title>Complete genome of Marinobacter psychrophilus strain 20041T isolated from sea-ice of the Canadian Basin.</title>
        <authorList>
            <person name="Song L."/>
            <person name="Ren L."/>
            <person name="Yu Y."/>
            <person name="Wang X."/>
        </authorList>
    </citation>
    <scope>NUCLEOTIDE SEQUENCE [LARGE SCALE GENOMIC DNA]</scope>
    <source>
        <strain evidence="1 2">20041</strain>
    </source>
</reference>
<dbReference type="SUPFAM" id="SSF56003">
    <property type="entry name" value="Molybdenum cofactor-binding domain"/>
    <property type="match status" value="1"/>
</dbReference>
<dbReference type="InterPro" id="IPR052516">
    <property type="entry name" value="N-heterocyclic_Hydroxylase"/>
</dbReference>
<evidence type="ECO:0000313" key="2">
    <source>
        <dbReference type="Proteomes" id="UP000036406"/>
    </source>
</evidence>
<name>A0A0H4I0X2_9GAMM</name>
<dbReference type="Proteomes" id="UP000036406">
    <property type="component" value="Chromosome"/>
</dbReference>
<sequence length="103" mass="11655">MPSIASLFMPDPKHKGEFELGMSFNTMPFDIPAIRLENPHATAHVRIGWFRSVYNLPHAWVIQSFAPEMAVAAGKDHRDYVLDLLGPAWAGLGNSQPDRWLWL</sequence>
<dbReference type="AlphaFoldDB" id="A0A0H4I0X2"/>
<dbReference type="Gene3D" id="3.30.365.10">
    <property type="entry name" value="Aldehyde oxidase/xanthine dehydrogenase, molybdopterin binding domain"/>
    <property type="match status" value="1"/>
</dbReference>
<dbReference type="EMBL" id="CP011494">
    <property type="protein sequence ID" value="AKO52584.1"/>
    <property type="molecule type" value="Genomic_DNA"/>
</dbReference>
<organism evidence="1 2">
    <name type="scientific">Marinobacter psychrophilus</name>
    <dbReference type="NCBI Taxonomy" id="330734"/>
    <lineage>
        <taxon>Bacteria</taxon>
        <taxon>Pseudomonadati</taxon>
        <taxon>Pseudomonadota</taxon>
        <taxon>Gammaproteobacteria</taxon>
        <taxon>Pseudomonadales</taxon>
        <taxon>Marinobacteraceae</taxon>
        <taxon>Marinobacter</taxon>
    </lineage>
</organism>
<accession>A0A0H4I0X2</accession>